<proteinExistence type="inferred from homology"/>
<evidence type="ECO:0000313" key="5">
    <source>
        <dbReference type="Proteomes" id="UP001517367"/>
    </source>
</evidence>
<comment type="similarity">
    <text evidence="2">Belongs to the glycosyl hydrolase 88 family.</text>
</comment>
<protein>
    <submittedName>
        <fullName evidence="4">Glycoside hydrolase family 88 protein</fullName>
    </submittedName>
</protein>
<keyword evidence="3" id="KW-0732">Signal</keyword>
<feature type="signal peptide" evidence="3">
    <location>
        <begin position="1"/>
        <end position="29"/>
    </location>
</feature>
<dbReference type="InterPro" id="IPR008928">
    <property type="entry name" value="6-hairpin_glycosidase_sf"/>
</dbReference>
<dbReference type="PANTHER" id="PTHR36845:SF1">
    <property type="entry name" value="HYDROLASE, PUTATIVE (AFU_ORTHOLOGUE AFUA_7G05090)-RELATED"/>
    <property type="match status" value="1"/>
</dbReference>
<dbReference type="Gene3D" id="1.50.10.10">
    <property type="match status" value="1"/>
</dbReference>
<dbReference type="InterPro" id="IPR012341">
    <property type="entry name" value="6hp_glycosidase-like_sf"/>
</dbReference>
<sequence>MIKQISLGFKNTKFVALATLFLTTATANAQMVKKDFEVADKQYKMMLQTQHDLTSFPRSTDENGKVKGVGVFDWTGGFFPGVMWYIYEYTKNPTWKALATKWTTALEKGKDLNQHHDIGFVMYCSYGNAVRLEKDSAKIKAYQDILIHSAKTALTRFDPKVGLIKSWNTKASWDGKTVWQYPVIIDNMMNLEMLCYVSKITGDPIYKNVAISHAENTMKNHFRKDFSTYHVVDYDPETGKVLHQQTNQGFSDNSTWARGQGWAIYGFTMMYRETGDKRFLETAKKAADFYLNHANLPKDKIPYWDFNVGQKGYRADWQTEGRINLKAIPRDASAGALVASGLLELSTYVTGKQKEFYFKNAEIMLQSLSSDKYLAKPGTNAGFILKNSVGSFPHNFEVGTPLVYADYYFLEALLRYQKAVN</sequence>
<feature type="chain" id="PRO_5046638711" evidence="3">
    <location>
        <begin position="30"/>
        <end position="421"/>
    </location>
</feature>
<evidence type="ECO:0000256" key="1">
    <source>
        <dbReference type="ARBA" id="ARBA00022801"/>
    </source>
</evidence>
<accession>A0ABW9JEI1</accession>
<keyword evidence="1 4" id="KW-0378">Hydrolase</keyword>
<dbReference type="PANTHER" id="PTHR36845">
    <property type="entry name" value="HYDROLASE, PUTATIVE (AFU_ORTHOLOGUE AFUA_7G05090)-RELATED"/>
    <property type="match status" value="1"/>
</dbReference>
<dbReference type="Pfam" id="PF07470">
    <property type="entry name" value="Glyco_hydro_88"/>
    <property type="match status" value="1"/>
</dbReference>
<reference evidence="4 5" key="1">
    <citation type="submission" date="2024-12" db="EMBL/GenBank/DDBJ databases">
        <authorList>
            <person name="Hu S."/>
        </authorList>
    </citation>
    <scope>NUCLEOTIDE SEQUENCE [LARGE SCALE GENOMIC DNA]</scope>
    <source>
        <strain evidence="4 5">P-25</strain>
    </source>
</reference>
<evidence type="ECO:0000313" key="4">
    <source>
        <dbReference type="EMBL" id="MFN0290813.1"/>
    </source>
</evidence>
<evidence type="ECO:0000256" key="2">
    <source>
        <dbReference type="ARBA" id="ARBA00038358"/>
    </source>
</evidence>
<gene>
    <name evidence="4" type="ORF">E5L68_005390</name>
</gene>
<dbReference type="GO" id="GO:0016787">
    <property type="term" value="F:hydrolase activity"/>
    <property type="evidence" value="ECO:0007669"/>
    <property type="project" value="UniProtKB-KW"/>
</dbReference>
<dbReference type="SUPFAM" id="SSF48208">
    <property type="entry name" value="Six-hairpin glycosidases"/>
    <property type="match status" value="1"/>
</dbReference>
<dbReference type="InterPro" id="IPR052369">
    <property type="entry name" value="UG_Glycosaminoglycan_Hydrolase"/>
</dbReference>
<evidence type="ECO:0000256" key="3">
    <source>
        <dbReference type="SAM" id="SignalP"/>
    </source>
</evidence>
<comment type="caution">
    <text evidence="4">The sequence shown here is derived from an EMBL/GenBank/DDBJ whole genome shotgun (WGS) entry which is preliminary data.</text>
</comment>
<organism evidence="4 5">
    <name type="scientific">Pedobacter helvus</name>
    <dbReference type="NCBI Taxonomy" id="2563444"/>
    <lineage>
        <taxon>Bacteria</taxon>
        <taxon>Pseudomonadati</taxon>
        <taxon>Bacteroidota</taxon>
        <taxon>Sphingobacteriia</taxon>
        <taxon>Sphingobacteriales</taxon>
        <taxon>Sphingobacteriaceae</taxon>
        <taxon>Pedobacter</taxon>
    </lineage>
</organism>
<name>A0ABW9JEI1_9SPHI</name>
<keyword evidence="5" id="KW-1185">Reference proteome</keyword>
<dbReference type="RefSeq" id="WP_138730033.1">
    <property type="nucleotide sequence ID" value="NZ_SRMP02000006.1"/>
</dbReference>
<dbReference type="InterPro" id="IPR010905">
    <property type="entry name" value="Glyco_hydro_88"/>
</dbReference>
<dbReference type="EMBL" id="SRMP02000006">
    <property type="protein sequence ID" value="MFN0290813.1"/>
    <property type="molecule type" value="Genomic_DNA"/>
</dbReference>
<dbReference type="Proteomes" id="UP001517367">
    <property type="component" value="Unassembled WGS sequence"/>
</dbReference>